<protein>
    <submittedName>
        <fullName evidence="1">Metallopeptidase family protein</fullName>
    </submittedName>
</protein>
<dbReference type="RefSeq" id="WP_278013039.1">
    <property type="nucleotide sequence ID" value="NZ_CP121208.1"/>
</dbReference>
<evidence type="ECO:0000313" key="2">
    <source>
        <dbReference type="Proteomes" id="UP001215216"/>
    </source>
</evidence>
<dbReference type="InterPro" id="IPR010428">
    <property type="entry name" value="Zincin_1"/>
</dbReference>
<evidence type="ECO:0000313" key="1">
    <source>
        <dbReference type="EMBL" id="WFM83644.1"/>
    </source>
</evidence>
<dbReference type="InterPro" id="IPR038555">
    <property type="entry name" value="Zincin_1_sf"/>
</dbReference>
<dbReference type="CDD" id="cd12952">
    <property type="entry name" value="MMP_ACEL2062"/>
    <property type="match status" value="1"/>
</dbReference>
<gene>
    <name evidence="1" type="ORF">P7079_01295</name>
</gene>
<organism evidence="1 2">
    <name type="scientific">Arcanobacterium canis</name>
    <dbReference type="NCBI Taxonomy" id="999183"/>
    <lineage>
        <taxon>Bacteria</taxon>
        <taxon>Bacillati</taxon>
        <taxon>Actinomycetota</taxon>
        <taxon>Actinomycetes</taxon>
        <taxon>Actinomycetales</taxon>
        <taxon>Actinomycetaceae</taxon>
        <taxon>Arcanobacterium</taxon>
    </lineage>
</organism>
<dbReference type="Pfam" id="PF06262">
    <property type="entry name" value="Zincin_1"/>
    <property type="match status" value="1"/>
</dbReference>
<dbReference type="SUPFAM" id="SSF55486">
    <property type="entry name" value="Metalloproteases ('zincins'), catalytic domain"/>
    <property type="match status" value="1"/>
</dbReference>
<dbReference type="Gene3D" id="3.30.2010.20">
    <property type="match status" value="1"/>
</dbReference>
<accession>A0ABY8FYR8</accession>
<name>A0ABY8FYR8_9ACTO</name>
<dbReference type="EMBL" id="CP121208">
    <property type="protein sequence ID" value="WFM83644.1"/>
    <property type="molecule type" value="Genomic_DNA"/>
</dbReference>
<dbReference type="Proteomes" id="UP001215216">
    <property type="component" value="Chromosome"/>
</dbReference>
<reference evidence="1 2" key="1">
    <citation type="submission" date="2023-03" db="EMBL/GenBank/DDBJ databases">
        <title>Complete genome of Arcanobacterium canis strain DSM 25104 isolated in 2010 from a canine otitis externa in Germany.</title>
        <authorList>
            <person name="Borowiak M."/>
            <person name="Kreitlow A."/>
            <person name="Malorny B."/>
            <person name="Laemmler C."/>
            <person name="Prenger-Berninghoff E."/>
            <person name="Ploetz M."/>
            <person name="Abdulmawjood A."/>
        </authorList>
    </citation>
    <scope>NUCLEOTIDE SEQUENCE [LARGE SCALE GENOMIC DNA]</scope>
    <source>
        <strain evidence="1 2">DSM 25104</strain>
    </source>
</reference>
<sequence>MVEMSEEEFEELVADALDEIPQAFIERLTNVVFLIEDEPDGDDPDLLGVYDGFAQTDGDFDFAEPNRIIIFRGPTLRMCASKEEVAAEVRITVFHEVAHYFGIEDDELGELGWA</sequence>
<proteinExistence type="predicted"/>
<keyword evidence="2" id="KW-1185">Reference proteome</keyword>